<evidence type="ECO:0000313" key="4">
    <source>
        <dbReference type="Proteomes" id="UP001221838"/>
    </source>
</evidence>
<dbReference type="EMBL" id="JAQNDM010000001">
    <property type="protein sequence ID" value="MDC0707367.1"/>
    <property type="molecule type" value="Genomic_DNA"/>
</dbReference>
<accession>A0ABT5D124</accession>
<evidence type="ECO:0000259" key="2">
    <source>
        <dbReference type="Pfam" id="PF24604"/>
    </source>
</evidence>
<feature type="transmembrane region" description="Helical" evidence="1">
    <location>
        <begin position="12"/>
        <end position="33"/>
    </location>
</feature>
<keyword evidence="1" id="KW-0472">Membrane</keyword>
<comment type="caution">
    <text evidence="3">The sequence shown here is derived from an EMBL/GenBank/DDBJ whole genome shotgun (WGS) entry which is preliminary data.</text>
</comment>
<dbReference type="InterPro" id="IPR011990">
    <property type="entry name" value="TPR-like_helical_dom_sf"/>
</dbReference>
<dbReference type="Proteomes" id="UP001221838">
    <property type="component" value="Unassembled WGS sequence"/>
</dbReference>
<reference evidence="3 4" key="1">
    <citation type="submission" date="2022-11" db="EMBL/GenBank/DDBJ databases">
        <title>Minimal conservation of predation-associated metabolite biosynthetic gene clusters underscores biosynthetic potential of Myxococcota including descriptions for ten novel species: Archangium lansinium sp. nov., Myxococcus landrumus sp. nov., Nannocystis bai.</title>
        <authorList>
            <person name="Ahearne A."/>
            <person name="Stevens C."/>
            <person name="Dowd S."/>
        </authorList>
    </citation>
    <scope>NUCLEOTIDE SEQUENCE [LARGE SCALE GENOMIC DNA]</scope>
    <source>
        <strain evidence="3 4">NCWAL01</strain>
    </source>
</reference>
<keyword evidence="1" id="KW-0812">Transmembrane</keyword>
<keyword evidence="1" id="KW-1133">Transmembrane helix</keyword>
<sequence length="1109" mass="123298">MRGSSASDRPPLIRPAWLLVLAGTVAATLWVLAPSRRDSGAERVPLDEVALAWLRSALATHPDDAALRLRLARSQQRLSLYDEASWTVEPLLRHPGLEGAQARFIAFEGHVTRWRQEPRHEATARLGKTLETLLTERLPEEDQESLLRMALELGRPDLAAQGAEHLAEALPERRKAWRQEAGRQWLAAGQAARAAESWARGAEETPETLEAETLAVKAINATHGMRDGTAAVALAERMLKRFPRRKPLLEHALAVALAHQALPQAEHWSALLADLSPLDEEAWRRRREVALAAGALPAALAASRKLVQLNPREAEEWRWLAKVAGWAGNLEASREAWRWLALREGSAETVSQAVLLATQAHDFQSVAEVLESRRQRATLTDSEFLLLVNAHEHLGESAREEALLKARGQAPWLRRLAALQEDQGQLEAALTTWRKLEQRSEAPEEERRRQGELLWRLGRASAAMACLRDARPWARPEAVGYWRLLAELAWNQEADAEAREAYQVLRENSPPEALVNLRLVRLHAAAGWEAEREGLLEVARSHYAQALSVDGRDGPSRLGLLRLLMRREDLPGLATALSGWQQEAERGPEYFEPYARALWQLGRRREASVWFGRWAHAHPQEAGPWLEYTQALEEVGEHTAASKAFATAVPLLRPHLQSTMERLPAREAVQEMLRLVRLSERHGPPVLARAWAEALQLRAGGDAEVQAWALSRALERKDAAGVRRWLAAMHRTGRSPPAWVLLRQAMDEADGPALSSLLKTRGTELSLPDRVFAERWLGNRMRARQLLSSGSRAGLSQAQNASLDSLERELAAQLDPRVNLLTSFGQLGPLSSTLVGIEGQFPGPRESLLHARVSYHHLRAEGPGIAKETQVQLGATLGPERRPLDLRLGLIQRGARLRPSWLVRQQGALAPRLRLVGEAAWGEPADEAALLRLLGQRHRLAGTLFLKVPGEGEASAAVAAQQYWTLKDTRIGEGLGTALQVSWPWAVSQVEGRLGLTSAVDQRWLRTELPPELSAPVTRQLLPERSGSLGLQASMGRERREDERSTYLLEAWGGWLWPETRPGYRLKVGGNLNLTPLGELSARFVMGSAWGAGNSELHRVLELGWRVKL</sequence>
<dbReference type="InterPro" id="IPR057306">
    <property type="entry name" value="B-barrel_PelB_C"/>
</dbReference>
<dbReference type="Gene3D" id="1.25.40.10">
    <property type="entry name" value="Tetratricopeptide repeat domain"/>
    <property type="match status" value="2"/>
</dbReference>
<dbReference type="RefSeq" id="WP_272134590.1">
    <property type="nucleotide sequence ID" value="NZ_JAQNDM010000001.1"/>
</dbReference>
<dbReference type="SUPFAM" id="SSF48452">
    <property type="entry name" value="TPR-like"/>
    <property type="match status" value="2"/>
</dbReference>
<gene>
    <name evidence="3" type="ORF">POL68_02685</name>
</gene>
<feature type="domain" description="PelB C-terminal" evidence="2">
    <location>
        <begin position="851"/>
        <end position="1103"/>
    </location>
</feature>
<protein>
    <submittedName>
        <fullName evidence="3">Tetratricopeptide repeat protein</fullName>
    </submittedName>
</protein>
<proteinExistence type="predicted"/>
<dbReference type="Pfam" id="PF24604">
    <property type="entry name" value="B-barrel_PelB_C"/>
    <property type="match status" value="1"/>
</dbReference>
<dbReference type="Pfam" id="PF13429">
    <property type="entry name" value="TPR_15"/>
    <property type="match status" value="2"/>
</dbReference>
<organism evidence="3 4">
    <name type="scientific">Stigmatella ashevillensis</name>
    <dbReference type="NCBI Taxonomy" id="2995309"/>
    <lineage>
        <taxon>Bacteria</taxon>
        <taxon>Pseudomonadati</taxon>
        <taxon>Myxococcota</taxon>
        <taxon>Myxococcia</taxon>
        <taxon>Myxococcales</taxon>
        <taxon>Cystobacterineae</taxon>
        <taxon>Archangiaceae</taxon>
        <taxon>Stigmatella</taxon>
    </lineage>
</organism>
<evidence type="ECO:0000313" key="3">
    <source>
        <dbReference type="EMBL" id="MDC0707367.1"/>
    </source>
</evidence>
<evidence type="ECO:0000256" key="1">
    <source>
        <dbReference type="SAM" id="Phobius"/>
    </source>
</evidence>
<keyword evidence="4" id="KW-1185">Reference proteome</keyword>
<name>A0ABT5D124_9BACT</name>